<dbReference type="PANTHER" id="PTHR40465:SF1">
    <property type="entry name" value="DUF6534 DOMAIN-CONTAINING PROTEIN"/>
    <property type="match status" value="1"/>
</dbReference>
<sequence>MSNLGSELDGSLGSLFFAGFFSLVLYGCTCGQVLYYFSHYGSADHRYITSLVILVWILDTSKTIVDMICGWDLLVRVHDSASDLLGKLPGITPGEFILSPCTIFMVQCCYLHTIWKLLKRPHRRWHWLLYTLLPFILALVSLGAGLAGAVQIGIAENIDQADSKAELAGAIRPGFSAVVDIYITVWLCYQLQGSRSGLKQSDNMVTKLISYAITRGICTSVVQAGAFALQIFLVDSHNKTLFSMILYIPASTLYVNSLLAMWNALLRT</sequence>
<evidence type="ECO:0000313" key="3">
    <source>
        <dbReference type="EMBL" id="KZT66590.1"/>
    </source>
</evidence>
<organism evidence="3 4">
    <name type="scientific">Daedalea quercina L-15889</name>
    <dbReference type="NCBI Taxonomy" id="1314783"/>
    <lineage>
        <taxon>Eukaryota</taxon>
        <taxon>Fungi</taxon>
        <taxon>Dikarya</taxon>
        <taxon>Basidiomycota</taxon>
        <taxon>Agaricomycotina</taxon>
        <taxon>Agaricomycetes</taxon>
        <taxon>Polyporales</taxon>
        <taxon>Fomitopsis</taxon>
    </lineage>
</organism>
<feature type="non-terminal residue" evidence="3">
    <location>
        <position position="268"/>
    </location>
</feature>
<dbReference type="Proteomes" id="UP000076727">
    <property type="component" value="Unassembled WGS sequence"/>
</dbReference>
<gene>
    <name evidence="3" type="ORF">DAEQUDRAFT_758695</name>
</gene>
<feature type="transmembrane region" description="Helical" evidence="1">
    <location>
        <begin position="245"/>
        <end position="266"/>
    </location>
</feature>
<reference evidence="3 4" key="1">
    <citation type="journal article" date="2016" name="Mol. Biol. Evol.">
        <title>Comparative Genomics of Early-Diverging Mushroom-Forming Fungi Provides Insights into the Origins of Lignocellulose Decay Capabilities.</title>
        <authorList>
            <person name="Nagy L.G."/>
            <person name="Riley R."/>
            <person name="Tritt A."/>
            <person name="Adam C."/>
            <person name="Daum C."/>
            <person name="Floudas D."/>
            <person name="Sun H."/>
            <person name="Yadav J.S."/>
            <person name="Pangilinan J."/>
            <person name="Larsson K.H."/>
            <person name="Matsuura K."/>
            <person name="Barry K."/>
            <person name="Labutti K."/>
            <person name="Kuo R."/>
            <person name="Ohm R.A."/>
            <person name="Bhattacharya S.S."/>
            <person name="Shirouzu T."/>
            <person name="Yoshinaga Y."/>
            <person name="Martin F.M."/>
            <person name="Grigoriev I.V."/>
            <person name="Hibbett D.S."/>
        </authorList>
    </citation>
    <scope>NUCLEOTIDE SEQUENCE [LARGE SCALE GENOMIC DNA]</scope>
    <source>
        <strain evidence="3 4">L-15889</strain>
    </source>
</reference>
<keyword evidence="1" id="KW-0812">Transmembrane</keyword>
<dbReference type="AlphaFoldDB" id="A0A165N6T8"/>
<feature type="transmembrane region" description="Helical" evidence="1">
    <location>
        <begin position="209"/>
        <end position="233"/>
    </location>
</feature>
<keyword evidence="1" id="KW-1133">Transmembrane helix</keyword>
<accession>A0A165N6T8</accession>
<evidence type="ECO:0000256" key="1">
    <source>
        <dbReference type="SAM" id="Phobius"/>
    </source>
</evidence>
<protein>
    <recommendedName>
        <fullName evidence="2">DUF6534 domain-containing protein</fullName>
    </recommendedName>
</protein>
<name>A0A165N6T8_9APHY</name>
<dbReference type="Pfam" id="PF20152">
    <property type="entry name" value="DUF6534"/>
    <property type="match status" value="1"/>
</dbReference>
<dbReference type="EMBL" id="KV429087">
    <property type="protein sequence ID" value="KZT66590.1"/>
    <property type="molecule type" value="Genomic_DNA"/>
</dbReference>
<keyword evidence="4" id="KW-1185">Reference proteome</keyword>
<dbReference type="PANTHER" id="PTHR40465">
    <property type="entry name" value="CHROMOSOME 1, WHOLE GENOME SHOTGUN SEQUENCE"/>
    <property type="match status" value="1"/>
</dbReference>
<proteinExistence type="predicted"/>
<evidence type="ECO:0000313" key="4">
    <source>
        <dbReference type="Proteomes" id="UP000076727"/>
    </source>
</evidence>
<dbReference type="InterPro" id="IPR045339">
    <property type="entry name" value="DUF6534"/>
</dbReference>
<dbReference type="OrthoDB" id="2782869at2759"/>
<feature type="transmembrane region" description="Helical" evidence="1">
    <location>
        <begin position="170"/>
        <end position="189"/>
    </location>
</feature>
<keyword evidence="1" id="KW-0472">Membrane</keyword>
<feature type="transmembrane region" description="Helical" evidence="1">
    <location>
        <begin position="127"/>
        <end position="150"/>
    </location>
</feature>
<feature type="domain" description="DUF6534" evidence="2">
    <location>
        <begin position="176"/>
        <end position="264"/>
    </location>
</feature>
<evidence type="ECO:0000259" key="2">
    <source>
        <dbReference type="Pfam" id="PF20152"/>
    </source>
</evidence>
<feature type="transmembrane region" description="Helical" evidence="1">
    <location>
        <begin position="12"/>
        <end position="35"/>
    </location>
</feature>
<dbReference type="STRING" id="1314783.A0A165N6T8"/>